<evidence type="ECO:0000256" key="4">
    <source>
        <dbReference type="ARBA" id="ARBA00022679"/>
    </source>
</evidence>
<feature type="transmembrane region" description="Helical" evidence="9">
    <location>
        <begin position="312"/>
        <end position="333"/>
    </location>
</feature>
<evidence type="ECO:0000256" key="2">
    <source>
        <dbReference type="ARBA" id="ARBA00022475"/>
    </source>
</evidence>
<dbReference type="GO" id="GO:0016763">
    <property type="term" value="F:pentosyltransferase activity"/>
    <property type="evidence" value="ECO:0007669"/>
    <property type="project" value="TreeGrafter"/>
</dbReference>
<accession>A0A518EWR5</accession>
<evidence type="ECO:0000256" key="3">
    <source>
        <dbReference type="ARBA" id="ARBA00022676"/>
    </source>
</evidence>
<evidence type="ECO:0000256" key="9">
    <source>
        <dbReference type="SAM" id="Phobius"/>
    </source>
</evidence>
<sequence>MTESKEAQGAILPDEPSTPPTRPSVRQSLRGYFRGLGAARRGLLLVLFLAVATRLGYAFSRSLVLDEFHSYYHATAANWDAFLEGLYRDNHPPLSFLVIGAAASAFGRAEWALRSPAFLFGLLEIALVASWAGSLVRRSEEEPRGSAWSRAHAPIWAAAMLAASTLHFDYGTQARMYAGLSLCVTIATYAAMTMLVRDDEETGGQPMLGATLAFAFAAAAAFHMHYFAIQYFGVLTGAFVVVALVTGKWVALSMYSIAAFVAFVASLPWAVTGFFHQLRHNLPPGGDDVRFQSLGEAFVQLFFHNIRFGGPIGRIAFIGGAGLVLLIALRGLGLALASKKLRAPVLLMATTAFAVPVLSWAVALYVPRAGFTWHYVLPSAGAMAVLFALGARGRVAGAIAAVPLFLATVLVALHLANPATEDFRGAVAHALEKVKTAPSEEVTRVISVEWQPALFPQGQPWDYYAPRLASGTPPEREPMLEGKFTVQSVERLDDADRVIVICRSMPGNQHLMQVLRKRFPQHTSTPFGFGLDVLVYTR</sequence>
<keyword evidence="11" id="KW-1185">Reference proteome</keyword>
<dbReference type="AlphaFoldDB" id="A0A518EWR5"/>
<evidence type="ECO:0000256" key="6">
    <source>
        <dbReference type="ARBA" id="ARBA00022989"/>
    </source>
</evidence>
<feature type="transmembrane region" description="Helical" evidence="9">
    <location>
        <begin position="117"/>
        <end position="136"/>
    </location>
</feature>
<evidence type="ECO:0000256" key="8">
    <source>
        <dbReference type="SAM" id="MobiDB-lite"/>
    </source>
</evidence>
<keyword evidence="3" id="KW-0328">Glycosyltransferase</keyword>
<dbReference type="EMBL" id="CP036434">
    <property type="protein sequence ID" value="QDV08534.1"/>
    <property type="molecule type" value="Genomic_DNA"/>
</dbReference>
<name>A0A518EWR5_9BACT</name>
<dbReference type="RefSeq" id="WP_145201368.1">
    <property type="nucleotide sequence ID" value="NZ_CP036434.1"/>
</dbReference>
<keyword evidence="2" id="KW-1003">Cell membrane</keyword>
<keyword evidence="5 9" id="KW-0812">Transmembrane</keyword>
<proteinExistence type="predicted"/>
<dbReference type="GO" id="GO:0009103">
    <property type="term" value="P:lipopolysaccharide biosynthetic process"/>
    <property type="evidence" value="ECO:0007669"/>
    <property type="project" value="UniProtKB-ARBA"/>
</dbReference>
<dbReference type="PANTHER" id="PTHR33908:SF11">
    <property type="entry name" value="MEMBRANE PROTEIN"/>
    <property type="match status" value="1"/>
</dbReference>
<feature type="transmembrane region" description="Helical" evidence="9">
    <location>
        <begin position="396"/>
        <end position="416"/>
    </location>
</feature>
<organism evidence="10 11">
    <name type="scientific">Saltatorellus ferox</name>
    <dbReference type="NCBI Taxonomy" id="2528018"/>
    <lineage>
        <taxon>Bacteria</taxon>
        <taxon>Pseudomonadati</taxon>
        <taxon>Planctomycetota</taxon>
        <taxon>Planctomycetia</taxon>
        <taxon>Planctomycetia incertae sedis</taxon>
        <taxon>Saltatorellus</taxon>
    </lineage>
</organism>
<dbReference type="Proteomes" id="UP000320390">
    <property type="component" value="Chromosome"/>
</dbReference>
<evidence type="ECO:0000256" key="1">
    <source>
        <dbReference type="ARBA" id="ARBA00004651"/>
    </source>
</evidence>
<gene>
    <name evidence="10" type="ORF">Poly30_40820</name>
</gene>
<comment type="subcellular location">
    <subcellularLocation>
        <location evidence="1">Cell membrane</location>
        <topology evidence="1">Multi-pass membrane protein</topology>
    </subcellularLocation>
</comment>
<dbReference type="GO" id="GO:0005886">
    <property type="term" value="C:plasma membrane"/>
    <property type="evidence" value="ECO:0007669"/>
    <property type="project" value="UniProtKB-SubCell"/>
</dbReference>
<dbReference type="OrthoDB" id="5437149at2"/>
<keyword evidence="4" id="KW-0808">Transferase</keyword>
<dbReference type="InterPro" id="IPR050297">
    <property type="entry name" value="LipidA_mod_glycosyltrf_83"/>
</dbReference>
<protein>
    <recommendedName>
        <fullName evidence="12">Glycosyltransferase RgtA/B/C/D-like domain-containing protein</fullName>
    </recommendedName>
</protein>
<evidence type="ECO:0000313" key="10">
    <source>
        <dbReference type="EMBL" id="QDV08534.1"/>
    </source>
</evidence>
<evidence type="ECO:0008006" key="12">
    <source>
        <dbReference type="Google" id="ProtNLM"/>
    </source>
</evidence>
<evidence type="ECO:0000256" key="5">
    <source>
        <dbReference type="ARBA" id="ARBA00022692"/>
    </source>
</evidence>
<feature type="transmembrane region" description="Helical" evidence="9">
    <location>
        <begin position="232"/>
        <end position="250"/>
    </location>
</feature>
<feature type="transmembrane region" description="Helical" evidence="9">
    <location>
        <begin position="345"/>
        <end position="366"/>
    </location>
</feature>
<feature type="transmembrane region" description="Helical" evidence="9">
    <location>
        <begin position="257"/>
        <end position="275"/>
    </location>
</feature>
<reference evidence="10 11" key="1">
    <citation type="submission" date="2019-02" db="EMBL/GenBank/DDBJ databases">
        <title>Deep-cultivation of Planctomycetes and their phenomic and genomic characterization uncovers novel biology.</title>
        <authorList>
            <person name="Wiegand S."/>
            <person name="Jogler M."/>
            <person name="Boedeker C."/>
            <person name="Pinto D."/>
            <person name="Vollmers J."/>
            <person name="Rivas-Marin E."/>
            <person name="Kohn T."/>
            <person name="Peeters S.H."/>
            <person name="Heuer A."/>
            <person name="Rast P."/>
            <person name="Oberbeckmann S."/>
            <person name="Bunk B."/>
            <person name="Jeske O."/>
            <person name="Meyerdierks A."/>
            <person name="Storesund J.E."/>
            <person name="Kallscheuer N."/>
            <person name="Luecker S."/>
            <person name="Lage O.M."/>
            <person name="Pohl T."/>
            <person name="Merkel B.J."/>
            <person name="Hornburger P."/>
            <person name="Mueller R.-W."/>
            <person name="Bruemmer F."/>
            <person name="Labrenz M."/>
            <person name="Spormann A.M."/>
            <person name="Op den Camp H."/>
            <person name="Overmann J."/>
            <person name="Amann R."/>
            <person name="Jetten M.S.M."/>
            <person name="Mascher T."/>
            <person name="Medema M.H."/>
            <person name="Devos D.P."/>
            <person name="Kaster A.-K."/>
            <person name="Ovreas L."/>
            <person name="Rohde M."/>
            <person name="Galperin M.Y."/>
            <person name="Jogler C."/>
        </authorList>
    </citation>
    <scope>NUCLEOTIDE SEQUENCE [LARGE SCALE GENOMIC DNA]</scope>
    <source>
        <strain evidence="10 11">Poly30</strain>
    </source>
</reference>
<keyword evidence="6 9" id="KW-1133">Transmembrane helix</keyword>
<feature type="region of interest" description="Disordered" evidence="8">
    <location>
        <begin position="1"/>
        <end position="24"/>
    </location>
</feature>
<feature type="transmembrane region" description="Helical" evidence="9">
    <location>
        <begin position="174"/>
        <end position="196"/>
    </location>
</feature>
<evidence type="ECO:0000256" key="7">
    <source>
        <dbReference type="ARBA" id="ARBA00023136"/>
    </source>
</evidence>
<feature type="transmembrane region" description="Helical" evidence="9">
    <location>
        <begin position="372"/>
        <end position="389"/>
    </location>
</feature>
<keyword evidence="7 9" id="KW-0472">Membrane</keyword>
<dbReference type="PANTHER" id="PTHR33908">
    <property type="entry name" value="MANNOSYLTRANSFERASE YKCB-RELATED"/>
    <property type="match status" value="1"/>
</dbReference>
<feature type="transmembrane region" description="Helical" evidence="9">
    <location>
        <begin position="42"/>
        <end position="60"/>
    </location>
</feature>
<evidence type="ECO:0000313" key="11">
    <source>
        <dbReference type="Proteomes" id="UP000320390"/>
    </source>
</evidence>